<sequence>MVKIFSNFFKAILIASIFTFLMEELSIILFLPYKIRFALIFIGFLFDIILILIFLYKILKAFFLKKSQIYIRNNLFFDLIHCLVPLIFYSSHQMQNILNPQEIILTPIILSLFKLRFLRLLRFNDLMIEIYYNPKEKI</sequence>
<name>W5SJC1_9SPIR</name>
<feature type="transmembrane region" description="Helical" evidence="1">
    <location>
        <begin position="71"/>
        <end position="91"/>
    </location>
</feature>
<dbReference type="HOGENOM" id="CLU_1851288_0_0_12"/>
<dbReference type="PATRIC" id="fig|1293575.3.peg.676"/>
<feature type="transmembrane region" description="Helical" evidence="1">
    <location>
        <begin position="103"/>
        <end position="121"/>
    </location>
</feature>
<accession>W5SJC1</accession>
<organism evidence="2 3">
    <name type="scientific">Borrelia crocidurae DOU</name>
    <dbReference type="NCBI Taxonomy" id="1293575"/>
    <lineage>
        <taxon>Bacteria</taxon>
        <taxon>Pseudomonadati</taxon>
        <taxon>Spirochaetota</taxon>
        <taxon>Spirochaetia</taxon>
        <taxon>Spirochaetales</taxon>
        <taxon>Borreliaceae</taxon>
        <taxon>Borrelia</taxon>
    </lineage>
</organism>
<evidence type="ECO:0000313" key="2">
    <source>
        <dbReference type="EMBL" id="AHH06738.1"/>
    </source>
</evidence>
<protein>
    <submittedName>
        <fullName evidence="2">Uncharacterized protein</fullName>
    </submittedName>
</protein>
<reference evidence="2" key="1">
    <citation type="submission" date="2013-02" db="EMBL/GenBank/DDBJ databases">
        <title>Comparative genomics of Borrelia species.</title>
        <authorList>
            <person name="Schwan T.G."/>
            <person name="Raffel S.J."/>
            <person name="Porcella S.F."/>
        </authorList>
    </citation>
    <scope>NUCLEOTIDE SEQUENCE [LARGE SCALE GENOMIC DNA]</scope>
    <source>
        <strain evidence="2">DOU</strain>
    </source>
</reference>
<dbReference type="Proteomes" id="UP000019337">
    <property type="component" value="Chromosome"/>
</dbReference>
<feature type="transmembrane region" description="Helical" evidence="1">
    <location>
        <begin position="37"/>
        <end position="59"/>
    </location>
</feature>
<keyword evidence="1" id="KW-0472">Membrane</keyword>
<evidence type="ECO:0000256" key="1">
    <source>
        <dbReference type="SAM" id="Phobius"/>
    </source>
</evidence>
<evidence type="ECO:0000313" key="3">
    <source>
        <dbReference type="Proteomes" id="UP000019337"/>
    </source>
</evidence>
<keyword evidence="1" id="KW-0812">Transmembrane</keyword>
<dbReference type="AlphaFoldDB" id="W5SJC1"/>
<keyword evidence="3" id="KW-1185">Reference proteome</keyword>
<keyword evidence="1" id="KW-1133">Transmembrane helix</keyword>
<gene>
    <name evidence="2" type="ORF">BCD_0672</name>
</gene>
<dbReference type="EMBL" id="CP004267">
    <property type="protein sequence ID" value="AHH06738.1"/>
    <property type="molecule type" value="Genomic_DNA"/>
</dbReference>
<proteinExistence type="predicted"/>